<evidence type="ECO:0000256" key="7">
    <source>
        <dbReference type="ARBA" id="ARBA00023136"/>
    </source>
</evidence>
<keyword evidence="4 10" id="KW-0812">Transmembrane</keyword>
<comment type="caution">
    <text evidence="11">The sequence shown here is derived from an EMBL/GenBank/DDBJ whole genome shotgun (WGS) entry which is preliminary data.</text>
</comment>
<evidence type="ECO:0000256" key="4">
    <source>
        <dbReference type="ARBA" id="ARBA00022692"/>
    </source>
</evidence>
<keyword evidence="5" id="KW-0552">Olfaction</keyword>
<dbReference type="PANTHER" id="PTHR21137:SF35">
    <property type="entry name" value="ODORANT RECEPTOR 19A-RELATED"/>
    <property type="match status" value="1"/>
</dbReference>
<feature type="transmembrane region" description="Helical" evidence="10">
    <location>
        <begin position="67"/>
        <end position="88"/>
    </location>
</feature>
<reference evidence="11 12" key="1">
    <citation type="submission" date="2017-03" db="EMBL/GenBank/DDBJ databases">
        <title>Genome of the blue death feigning beetle - Asbolus verrucosus.</title>
        <authorList>
            <person name="Rider S.D."/>
        </authorList>
    </citation>
    <scope>NUCLEOTIDE SEQUENCE [LARGE SCALE GENOMIC DNA]</scope>
    <source>
        <strain evidence="11">Butters</strain>
        <tissue evidence="11">Head and leg muscle</tissue>
    </source>
</reference>
<dbReference type="Proteomes" id="UP000292052">
    <property type="component" value="Unassembled WGS sequence"/>
</dbReference>
<dbReference type="GO" id="GO:0007165">
    <property type="term" value="P:signal transduction"/>
    <property type="evidence" value="ECO:0007669"/>
    <property type="project" value="UniProtKB-KW"/>
</dbReference>
<feature type="transmembrane region" description="Helical" evidence="10">
    <location>
        <begin position="21"/>
        <end position="39"/>
    </location>
</feature>
<gene>
    <name evidence="11" type="ORF">BDFB_013170</name>
</gene>
<feature type="non-terminal residue" evidence="11">
    <location>
        <position position="1"/>
    </location>
</feature>
<keyword evidence="2" id="KW-1003">Cell membrane</keyword>
<organism evidence="11 12">
    <name type="scientific">Asbolus verrucosus</name>
    <name type="common">Desert ironclad beetle</name>
    <dbReference type="NCBI Taxonomy" id="1661398"/>
    <lineage>
        <taxon>Eukaryota</taxon>
        <taxon>Metazoa</taxon>
        <taxon>Ecdysozoa</taxon>
        <taxon>Arthropoda</taxon>
        <taxon>Hexapoda</taxon>
        <taxon>Insecta</taxon>
        <taxon>Pterygota</taxon>
        <taxon>Neoptera</taxon>
        <taxon>Endopterygota</taxon>
        <taxon>Coleoptera</taxon>
        <taxon>Polyphaga</taxon>
        <taxon>Cucujiformia</taxon>
        <taxon>Tenebrionidae</taxon>
        <taxon>Pimeliinae</taxon>
        <taxon>Asbolus</taxon>
    </lineage>
</organism>
<keyword evidence="8" id="KW-0675">Receptor</keyword>
<evidence type="ECO:0000256" key="9">
    <source>
        <dbReference type="ARBA" id="ARBA00023224"/>
    </source>
</evidence>
<proteinExistence type="predicted"/>
<dbReference type="OrthoDB" id="6784319at2759"/>
<feature type="transmembrane region" description="Helical" evidence="10">
    <location>
        <begin position="171"/>
        <end position="193"/>
    </location>
</feature>
<feature type="non-terminal residue" evidence="11">
    <location>
        <position position="255"/>
    </location>
</feature>
<evidence type="ECO:0000256" key="2">
    <source>
        <dbReference type="ARBA" id="ARBA00022475"/>
    </source>
</evidence>
<dbReference type="GO" id="GO:0005549">
    <property type="term" value="F:odorant binding"/>
    <property type="evidence" value="ECO:0007669"/>
    <property type="project" value="InterPro"/>
</dbReference>
<evidence type="ECO:0000313" key="12">
    <source>
        <dbReference type="Proteomes" id="UP000292052"/>
    </source>
</evidence>
<keyword evidence="3" id="KW-0716">Sensory transduction</keyword>
<evidence type="ECO:0000313" key="11">
    <source>
        <dbReference type="EMBL" id="RZC37506.1"/>
    </source>
</evidence>
<accession>A0A482VXW6</accession>
<keyword evidence="9" id="KW-0807">Transducer</keyword>
<name>A0A482VXW6_ASBVE</name>
<protein>
    <submittedName>
        <fullName evidence="11">7tm 6 domain containing protein</fullName>
    </submittedName>
</protein>
<sequence length="255" mass="29970">IYDANRSIFDRIRKESNRISGILLLNMIVALACSVLYMLPDDNDDEIFFIFHFIKENALKWNLTISWIIRAHYPLIAHMLMFSIRFYLFHVANHIKKLNEGTGEEFQMEIKSKLIFCVERHINIIKYIEKLVFIVKKVTFLDFRLFNKLNSFLSNFILFFAVSGGKNFQRLIVNIYCRVATMACCTGITFVTLTVTGQMMEAETENIFNHLKCQNWYNWSHENKRLYLIFLSGAVKPLRIQFSDSVGINYELAKS</sequence>
<comment type="subcellular location">
    <subcellularLocation>
        <location evidence="1">Cell membrane</location>
        <topology evidence="1">Multi-pass membrane protein</topology>
    </subcellularLocation>
</comment>
<dbReference type="PANTHER" id="PTHR21137">
    <property type="entry name" value="ODORANT RECEPTOR"/>
    <property type="match status" value="1"/>
</dbReference>
<dbReference type="Pfam" id="PF02949">
    <property type="entry name" value="7tm_6"/>
    <property type="match status" value="1"/>
</dbReference>
<dbReference type="EMBL" id="QDEB01052098">
    <property type="protein sequence ID" value="RZC37506.1"/>
    <property type="molecule type" value="Genomic_DNA"/>
</dbReference>
<keyword evidence="12" id="KW-1185">Reference proteome</keyword>
<evidence type="ECO:0000256" key="1">
    <source>
        <dbReference type="ARBA" id="ARBA00004651"/>
    </source>
</evidence>
<dbReference type="InterPro" id="IPR004117">
    <property type="entry name" value="7tm6_olfct_rcpt"/>
</dbReference>
<dbReference type="GO" id="GO:0004984">
    <property type="term" value="F:olfactory receptor activity"/>
    <property type="evidence" value="ECO:0007669"/>
    <property type="project" value="InterPro"/>
</dbReference>
<keyword evidence="6 10" id="KW-1133">Transmembrane helix</keyword>
<evidence type="ECO:0000256" key="5">
    <source>
        <dbReference type="ARBA" id="ARBA00022725"/>
    </source>
</evidence>
<evidence type="ECO:0000256" key="6">
    <source>
        <dbReference type="ARBA" id="ARBA00022989"/>
    </source>
</evidence>
<dbReference type="AlphaFoldDB" id="A0A482VXW6"/>
<evidence type="ECO:0000256" key="10">
    <source>
        <dbReference type="SAM" id="Phobius"/>
    </source>
</evidence>
<dbReference type="GO" id="GO:0005886">
    <property type="term" value="C:plasma membrane"/>
    <property type="evidence" value="ECO:0007669"/>
    <property type="project" value="UniProtKB-SubCell"/>
</dbReference>
<evidence type="ECO:0000256" key="8">
    <source>
        <dbReference type="ARBA" id="ARBA00023170"/>
    </source>
</evidence>
<keyword evidence="7 10" id="KW-0472">Membrane</keyword>
<evidence type="ECO:0000256" key="3">
    <source>
        <dbReference type="ARBA" id="ARBA00022606"/>
    </source>
</evidence>